<proteinExistence type="inferred from homology"/>
<dbReference type="EMBL" id="BPQH01000012">
    <property type="protein sequence ID" value="GJD51052.1"/>
    <property type="molecule type" value="Genomic_DNA"/>
</dbReference>
<dbReference type="InterPro" id="IPR010998">
    <property type="entry name" value="Integrase_recombinase_N"/>
</dbReference>
<evidence type="ECO:0000256" key="3">
    <source>
        <dbReference type="ARBA" id="ARBA00023125"/>
    </source>
</evidence>
<keyword evidence="9" id="KW-1185">Reference proteome</keyword>
<dbReference type="InterPro" id="IPR044068">
    <property type="entry name" value="CB"/>
</dbReference>
<comment type="caution">
    <text evidence="8">The sequence shown here is derived from an EMBL/GenBank/DDBJ whole genome shotgun (WGS) entry which is preliminary data.</text>
</comment>
<reference evidence="8" key="1">
    <citation type="journal article" date="2021" name="Front. Microbiol.">
        <title>Comprehensive Comparative Genomics and Phenotyping of Methylobacterium Species.</title>
        <authorList>
            <person name="Alessa O."/>
            <person name="Ogura Y."/>
            <person name="Fujitani Y."/>
            <person name="Takami H."/>
            <person name="Hayashi T."/>
            <person name="Sahin N."/>
            <person name="Tani A."/>
        </authorList>
    </citation>
    <scope>NUCLEOTIDE SEQUENCE</scope>
    <source>
        <strain evidence="8">KCTC 52305</strain>
    </source>
</reference>
<protein>
    <submittedName>
        <fullName evidence="8">Tyrosine recombinase XerC</fullName>
    </submittedName>
</protein>
<evidence type="ECO:0000256" key="1">
    <source>
        <dbReference type="ARBA" id="ARBA00008857"/>
    </source>
</evidence>
<evidence type="ECO:0000259" key="6">
    <source>
        <dbReference type="PROSITE" id="PS51898"/>
    </source>
</evidence>
<evidence type="ECO:0000256" key="4">
    <source>
        <dbReference type="ARBA" id="ARBA00023172"/>
    </source>
</evidence>
<gene>
    <name evidence="8" type="primary">xerC_3</name>
    <name evidence="8" type="ORF">OPKNFCMD_3803</name>
</gene>
<dbReference type="Proteomes" id="UP001055167">
    <property type="component" value="Unassembled WGS sequence"/>
</dbReference>
<dbReference type="InterPro" id="IPR013762">
    <property type="entry name" value="Integrase-like_cat_sf"/>
</dbReference>
<feature type="domain" description="Tyr recombinase" evidence="6">
    <location>
        <begin position="120"/>
        <end position="208"/>
    </location>
</feature>
<feature type="domain" description="Core-binding (CB)" evidence="7">
    <location>
        <begin position="17"/>
        <end position="97"/>
    </location>
</feature>
<dbReference type="InterPro" id="IPR050090">
    <property type="entry name" value="Tyrosine_recombinase_XerCD"/>
</dbReference>
<keyword evidence="3 5" id="KW-0238">DNA-binding</keyword>
<dbReference type="Gene3D" id="1.10.150.130">
    <property type="match status" value="1"/>
</dbReference>
<evidence type="ECO:0000256" key="5">
    <source>
        <dbReference type="PROSITE-ProRule" id="PRU01248"/>
    </source>
</evidence>
<keyword evidence="4" id="KW-0233">DNA recombination</keyword>
<dbReference type="InterPro" id="IPR002104">
    <property type="entry name" value="Integrase_catalytic"/>
</dbReference>
<accession>A0ABQ4R2R2</accession>
<organism evidence="8 9">
    <name type="scientific">Methylobacterium crusticola</name>
    <dbReference type="NCBI Taxonomy" id="1697972"/>
    <lineage>
        <taxon>Bacteria</taxon>
        <taxon>Pseudomonadati</taxon>
        <taxon>Pseudomonadota</taxon>
        <taxon>Alphaproteobacteria</taxon>
        <taxon>Hyphomicrobiales</taxon>
        <taxon>Methylobacteriaceae</taxon>
        <taxon>Methylobacterium</taxon>
    </lineage>
</organism>
<dbReference type="PANTHER" id="PTHR30349:SF41">
    <property type="entry name" value="INTEGRASE_RECOMBINASE PROTEIN MJ0367-RELATED"/>
    <property type="match status" value="1"/>
</dbReference>
<name>A0ABQ4R2R2_9HYPH</name>
<dbReference type="PROSITE" id="PS51900">
    <property type="entry name" value="CB"/>
    <property type="match status" value="1"/>
</dbReference>
<dbReference type="SUPFAM" id="SSF56349">
    <property type="entry name" value="DNA breaking-rejoining enzymes"/>
    <property type="match status" value="1"/>
</dbReference>
<evidence type="ECO:0000313" key="9">
    <source>
        <dbReference type="Proteomes" id="UP001055167"/>
    </source>
</evidence>
<evidence type="ECO:0000313" key="8">
    <source>
        <dbReference type="EMBL" id="GJD51052.1"/>
    </source>
</evidence>
<sequence length="208" mass="23345">MLAAAAPLRVAAARQPVGFDELVKGWAAEKRPAEKTRYEWTRVMAQFSSFLGHEDAARVTPDDVQRWKEALIAKGLAPKTISDGKLVELRSIFQWTADNRRLMSNPAERVSMDVKRKASETIRIFTDEEASIVLRAALTQKDPVLRWVPWLCAYSGARVSEVCQLRVQDVCQIEGVWCMRFDPEVGPLKTASSERAVPLHQALLDPVS</sequence>
<dbReference type="PANTHER" id="PTHR30349">
    <property type="entry name" value="PHAGE INTEGRASE-RELATED"/>
    <property type="match status" value="1"/>
</dbReference>
<dbReference type="PROSITE" id="PS51898">
    <property type="entry name" value="TYR_RECOMBINASE"/>
    <property type="match status" value="1"/>
</dbReference>
<reference evidence="8" key="2">
    <citation type="submission" date="2021-08" db="EMBL/GenBank/DDBJ databases">
        <authorList>
            <person name="Tani A."/>
            <person name="Ola A."/>
            <person name="Ogura Y."/>
            <person name="Katsura K."/>
            <person name="Hayashi T."/>
        </authorList>
    </citation>
    <scope>NUCLEOTIDE SEQUENCE</scope>
    <source>
        <strain evidence="8">KCTC 52305</strain>
    </source>
</reference>
<comment type="similarity">
    <text evidence="1">Belongs to the 'phage' integrase family.</text>
</comment>
<evidence type="ECO:0000256" key="2">
    <source>
        <dbReference type="ARBA" id="ARBA00022908"/>
    </source>
</evidence>
<keyword evidence="2" id="KW-0229">DNA integration</keyword>
<dbReference type="RefSeq" id="WP_128562154.1">
    <property type="nucleotide sequence ID" value="NZ_BPQH01000012.1"/>
</dbReference>
<dbReference type="InterPro" id="IPR011010">
    <property type="entry name" value="DNA_brk_join_enz"/>
</dbReference>
<evidence type="ECO:0000259" key="7">
    <source>
        <dbReference type="PROSITE" id="PS51900"/>
    </source>
</evidence>
<dbReference type="Gene3D" id="1.10.443.10">
    <property type="entry name" value="Intergrase catalytic core"/>
    <property type="match status" value="1"/>
</dbReference>